<evidence type="ECO:0000259" key="2">
    <source>
        <dbReference type="Pfam" id="PF20736"/>
    </source>
</evidence>
<dbReference type="Pfam" id="PF20737">
    <property type="entry name" value="Glyco_hydro127C"/>
    <property type="match status" value="1"/>
</dbReference>
<dbReference type="PANTHER" id="PTHR43465:SF2">
    <property type="entry name" value="DUF1680 DOMAIN PROTEIN (AFU_ORTHOLOGUE AFUA_1G08910)"/>
    <property type="match status" value="1"/>
</dbReference>
<evidence type="ECO:0000259" key="1">
    <source>
        <dbReference type="Pfam" id="PF07944"/>
    </source>
</evidence>
<dbReference type="InterPro" id="IPR049046">
    <property type="entry name" value="Beta-AFase-like_GH127_middle"/>
</dbReference>
<dbReference type="EMBL" id="JBHSGS010000061">
    <property type="protein sequence ID" value="MFC4720222.1"/>
    <property type="molecule type" value="Genomic_DNA"/>
</dbReference>
<dbReference type="SUPFAM" id="SSF48208">
    <property type="entry name" value="Six-hairpin glycosidases"/>
    <property type="match status" value="1"/>
</dbReference>
<feature type="domain" description="Non-reducing end beta-L-arabinofuranosidase-like GH127 middle" evidence="2">
    <location>
        <begin position="433"/>
        <end position="518"/>
    </location>
</feature>
<dbReference type="RefSeq" id="WP_204653003.1">
    <property type="nucleotide sequence ID" value="NZ_JAFBFD010000004.1"/>
</dbReference>
<dbReference type="Pfam" id="PF07944">
    <property type="entry name" value="Beta-AFase-like_GH127_cat"/>
    <property type="match status" value="1"/>
</dbReference>
<accession>A0ABV9MW99</accession>
<organism evidence="4 5">
    <name type="scientific">Enterococcus lemanii</name>
    <dbReference type="NCBI Taxonomy" id="1159752"/>
    <lineage>
        <taxon>Bacteria</taxon>
        <taxon>Bacillati</taxon>
        <taxon>Bacillota</taxon>
        <taxon>Bacilli</taxon>
        <taxon>Lactobacillales</taxon>
        <taxon>Enterococcaceae</taxon>
        <taxon>Enterococcus</taxon>
    </lineage>
</organism>
<keyword evidence="4" id="KW-0378">Hydrolase</keyword>
<dbReference type="PANTHER" id="PTHR43465">
    <property type="entry name" value="DUF1680 DOMAIN PROTEIN (AFU_ORTHOLOGUE AFUA_1G08910)"/>
    <property type="match status" value="1"/>
</dbReference>
<feature type="domain" description="Non-reducing end beta-L-arabinofuranosidase-like GH127 catalytic" evidence="1">
    <location>
        <begin position="2"/>
        <end position="417"/>
    </location>
</feature>
<dbReference type="InterPro" id="IPR012878">
    <property type="entry name" value="Beta-AFase-like_GH127_cat"/>
</dbReference>
<name>A0ABV9MW99_9ENTE</name>
<protein>
    <submittedName>
        <fullName evidence="4">Glycoside hydrolase family 127 protein</fullName>
    </submittedName>
</protein>
<gene>
    <name evidence="4" type="ORF">ACFO5I_10860</name>
</gene>
<dbReference type="InterPro" id="IPR008928">
    <property type="entry name" value="6-hairpin_glycosidase_sf"/>
</dbReference>
<proteinExistence type="predicted"/>
<dbReference type="Proteomes" id="UP001595969">
    <property type="component" value="Unassembled WGS sequence"/>
</dbReference>
<evidence type="ECO:0000259" key="3">
    <source>
        <dbReference type="Pfam" id="PF20737"/>
    </source>
</evidence>
<keyword evidence="5" id="KW-1185">Reference proteome</keyword>
<dbReference type="InterPro" id="IPR049174">
    <property type="entry name" value="Beta-AFase-like"/>
</dbReference>
<sequence>MQVQIEDAFWNAQIKKVQTQMLPFQWQVLNDEVAEAPKSGAINNFKIAAGKQKGEFYGMVFQDTDVYKWLEAVAYSLAIQPDPALEALADETIDLIGAAQMSDGYLNTYFQIFKPALKWTNLTDNHELYCFGHLIEAGVAYYEVTKKQPILTIITKAADLLTARFGYGQPLAFPGHPEIELALLRLYHLTKKAAYLELAKYFILERGQQPSFFVTETKERIANHVPSWIDIMHDGFVVPEFTHSEDVSYYVATKRLIDQTVVEGHAVRACYLYTALADLAALENDPTLKNAAMRLFDNATTKQMYLTGGLGQTWRNEGFTHDYDLPNDTNYCETCAGISLIFWARKMLALHSDSHYAEVIERALYNNTLGAMALDGKSFYYSNVLEKGPHHLTDAARPKWHACACCPPNLARLLLSLNHYLAHVENEIFYLDQFIGANYIEMFTEDAEITVQANLPFEGQVEIQVKQAPENKQLAIRLPKWSARFSVFKNGQRQREGLDFTINQGYLIFHEAMQTGDHWVCTFELTARLTYANPLVKADIGKAALTRGPLVYCLEEEDNGPHLWQLTWSAEEFEVVKEETTNKLADMVLLKSLALREVALDQDLYTYHQPTTQTQVVTAIPFFARYNRSVGEMQVWTRYR</sequence>
<evidence type="ECO:0000313" key="5">
    <source>
        <dbReference type="Proteomes" id="UP001595969"/>
    </source>
</evidence>
<feature type="domain" description="Non-reducing end beta-L-arabinofuranosidase-like GH127 C-terminal" evidence="3">
    <location>
        <begin position="528"/>
        <end position="637"/>
    </location>
</feature>
<evidence type="ECO:0000313" key="4">
    <source>
        <dbReference type="EMBL" id="MFC4720222.1"/>
    </source>
</evidence>
<dbReference type="GO" id="GO:0016787">
    <property type="term" value="F:hydrolase activity"/>
    <property type="evidence" value="ECO:0007669"/>
    <property type="project" value="UniProtKB-KW"/>
</dbReference>
<reference evidence="5" key="1">
    <citation type="journal article" date="2019" name="Int. J. Syst. Evol. Microbiol.">
        <title>The Global Catalogue of Microorganisms (GCM) 10K type strain sequencing project: providing services to taxonomists for standard genome sequencing and annotation.</title>
        <authorList>
            <consortium name="The Broad Institute Genomics Platform"/>
            <consortium name="The Broad Institute Genome Sequencing Center for Infectious Disease"/>
            <person name="Wu L."/>
            <person name="Ma J."/>
        </authorList>
    </citation>
    <scope>NUCLEOTIDE SEQUENCE [LARGE SCALE GENOMIC DNA]</scope>
    <source>
        <strain evidence="5">CGMCC 1.19032</strain>
    </source>
</reference>
<comment type="caution">
    <text evidence="4">The sequence shown here is derived from an EMBL/GenBank/DDBJ whole genome shotgun (WGS) entry which is preliminary data.</text>
</comment>
<dbReference type="Pfam" id="PF20736">
    <property type="entry name" value="Glyco_hydro127M"/>
    <property type="match status" value="1"/>
</dbReference>
<dbReference type="InterPro" id="IPR049049">
    <property type="entry name" value="Beta-AFase-like_GH127_C"/>
</dbReference>